<evidence type="ECO:0000256" key="8">
    <source>
        <dbReference type="ARBA" id="ARBA00023170"/>
    </source>
</evidence>
<dbReference type="PROSITE" id="PS50011">
    <property type="entry name" value="PROTEIN_KINASE_DOM"/>
    <property type="match status" value="1"/>
</dbReference>
<evidence type="ECO:0000256" key="3">
    <source>
        <dbReference type="ARBA" id="ARBA00022692"/>
    </source>
</evidence>
<evidence type="ECO:0000256" key="10">
    <source>
        <dbReference type="SAM" id="Phobius"/>
    </source>
</evidence>
<gene>
    <name evidence="13" type="primary">LOC105050424</name>
</gene>
<feature type="compositionally biased region" description="Pro residues" evidence="9">
    <location>
        <begin position="68"/>
        <end position="79"/>
    </location>
</feature>
<dbReference type="Pfam" id="PF07714">
    <property type="entry name" value="PK_Tyr_Ser-Thr"/>
    <property type="match status" value="1"/>
</dbReference>
<dbReference type="InterPro" id="IPR000719">
    <property type="entry name" value="Prot_kinase_dom"/>
</dbReference>
<evidence type="ECO:0000256" key="4">
    <source>
        <dbReference type="ARBA" id="ARBA00022729"/>
    </source>
</evidence>
<evidence type="ECO:0000313" key="12">
    <source>
        <dbReference type="Proteomes" id="UP000504607"/>
    </source>
</evidence>
<comment type="subcellular location">
    <subcellularLocation>
        <location evidence="1">Membrane</location>
    </subcellularLocation>
</comment>
<dbReference type="Pfam" id="PF13855">
    <property type="entry name" value="LRR_8"/>
    <property type="match status" value="1"/>
</dbReference>
<dbReference type="Gene3D" id="3.30.200.20">
    <property type="entry name" value="Phosphorylase Kinase, domain 1"/>
    <property type="match status" value="1"/>
</dbReference>
<proteinExistence type="predicted"/>
<dbReference type="AlphaFoldDB" id="A0A6I9RV43"/>
<evidence type="ECO:0000256" key="1">
    <source>
        <dbReference type="ARBA" id="ARBA00004370"/>
    </source>
</evidence>
<evidence type="ECO:0000256" key="7">
    <source>
        <dbReference type="ARBA" id="ARBA00023136"/>
    </source>
</evidence>
<evidence type="ECO:0000256" key="6">
    <source>
        <dbReference type="ARBA" id="ARBA00022989"/>
    </source>
</evidence>
<dbReference type="GO" id="GO:0005524">
    <property type="term" value="F:ATP binding"/>
    <property type="evidence" value="ECO:0007669"/>
    <property type="project" value="InterPro"/>
</dbReference>
<dbReference type="Gene3D" id="1.10.510.10">
    <property type="entry name" value="Transferase(Phosphotransferase) domain 1"/>
    <property type="match status" value="1"/>
</dbReference>
<dbReference type="Pfam" id="PF08263">
    <property type="entry name" value="LRRNT_2"/>
    <property type="match status" value="1"/>
</dbReference>
<name>A0A6I9RV43_ELAGV</name>
<dbReference type="InParanoid" id="A0A6I9RV43"/>
<dbReference type="PROSITE" id="PS51450">
    <property type="entry name" value="LRR"/>
    <property type="match status" value="1"/>
</dbReference>
<dbReference type="SMART" id="SM00220">
    <property type="entry name" value="S_TKc"/>
    <property type="match status" value="1"/>
</dbReference>
<protein>
    <submittedName>
        <fullName evidence="13">LOW QUALITY PROTEIN: protein STRUBBELIG-RECEPTOR FAMILY 5</fullName>
    </submittedName>
</protein>
<dbReference type="InterPro" id="IPR001611">
    <property type="entry name" value="Leu-rich_rpt"/>
</dbReference>
<evidence type="ECO:0000256" key="9">
    <source>
        <dbReference type="SAM" id="MobiDB-lite"/>
    </source>
</evidence>
<dbReference type="SUPFAM" id="SSF52058">
    <property type="entry name" value="L domain-like"/>
    <property type="match status" value="1"/>
</dbReference>
<dbReference type="InterPro" id="IPR013210">
    <property type="entry name" value="LRR_N_plant-typ"/>
</dbReference>
<evidence type="ECO:0000256" key="5">
    <source>
        <dbReference type="ARBA" id="ARBA00022737"/>
    </source>
</evidence>
<dbReference type="GO" id="GO:0004672">
    <property type="term" value="F:protein kinase activity"/>
    <property type="evidence" value="ECO:0007669"/>
    <property type="project" value="InterPro"/>
</dbReference>
<keyword evidence="12" id="KW-1185">Reference proteome</keyword>
<dbReference type="KEGG" id="egu:105050424"/>
<feature type="region of interest" description="Disordered" evidence="9">
    <location>
        <begin position="333"/>
        <end position="360"/>
    </location>
</feature>
<dbReference type="InterPro" id="IPR032675">
    <property type="entry name" value="LRR_dom_sf"/>
</dbReference>
<dbReference type="InterPro" id="IPR001245">
    <property type="entry name" value="Ser-Thr/Tyr_kinase_cat_dom"/>
</dbReference>
<keyword evidence="4" id="KW-0732">Signal</keyword>
<feature type="compositionally biased region" description="Basic and acidic residues" evidence="9">
    <location>
        <begin position="10"/>
        <end position="20"/>
    </location>
</feature>
<reference evidence="13" key="1">
    <citation type="submission" date="2025-08" db="UniProtKB">
        <authorList>
            <consortium name="RefSeq"/>
        </authorList>
    </citation>
    <scope>IDENTIFICATION</scope>
</reference>
<keyword evidence="3 10" id="KW-0812">Transmembrane</keyword>
<keyword evidence="2" id="KW-0433">Leucine-rich repeat</keyword>
<dbReference type="RefSeq" id="XP_010928729.2">
    <property type="nucleotide sequence ID" value="XM_010930427.3"/>
</dbReference>
<dbReference type="FunFam" id="3.80.10.10:FF:000062">
    <property type="entry name" value="protein STRUBBELIG-RECEPTOR FAMILY 3"/>
    <property type="match status" value="1"/>
</dbReference>
<accession>A0A6I9RV43</accession>
<dbReference type="SUPFAM" id="SSF56112">
    <property type="entry name" value="Protein kinase-like (PK-like)"/>
    <property type="match status" value="1"/>
</dbReference>
<dbReference type="PANTHER" id="PTHR48007">
    <property type="entry name" value="LEUCINE-RICH REPEAT RECEPTOR-LIKE PROTEIN KINASE PXC1"/>
    <property type="match status" value="1"/>
</dbReference>
<feature type="region of interest" description="Disordered" evidence="9">
    <location>
        <begin position="1"/>
        <end position="79"/>
    </location>
</feature>
<feature type="domain" description="Protein kinase" evidence="11">
    <location>
        <begin position="482"/>
        <end position="754"/>
    </location>
</feature>
<feature type="transmembrane region" description="Helical" evidence="10">
    <location>
        <begin position="367"/>
        <end position="387"/>
    </location>
</feature>
<feature type="region of interest" description="Disordered" evidence="9">
    <location>
        <begin position="757"/>
        <end position="779"/>
    </location>
</feature>
<keyword evidence="7 10" id="KW-0472">Membrane</keyword>
<keyword evidence="5" id="KW-0677">Repeat</keyword>
<dbReference type="FunFam" id="1.10.510.10:FF:000095">
    <property type="entry name" value="protein STRUBBELIG-RECEPTOR FAMILY 8"/>
    <property type="match status" value="1"/>
</dbReference>
<dbReference type="Gene3D" id="3.80.10.10">
    <property type="entry name" value="Ribonuclease Inhibitor"/>
    <property type="match status" value="1"/>
</dbReference>
<keyword evidence="6 10" id="KW-1133">Transmembrane helix</keyword>
<dbReference type="OrthoDB" id="4062651at2759"/>
<dbReference type="FunFam" id="3.30.200.20:FF:000125">
    <property type="entry name" value="Protein STRUBBELIG-RECEPTOR FAMILY 8"/>
    <property type="match status" value="1"/>
</dbReference>
<feature type="compositionally biased region" description="Low complexity" evidence="9">
    <location>
        <begin position="25"/>
        <end position="43"/>
    </location>
</feature>
<dbReference type="Proteomes" id="UP000504607">
    <property type="component" value="Chromosome 8"/>
</dbReference>
<keyword evidence="8" id="KW-0675">Receptor</keyword>
<organism evidence="12 13">
    <name type="scientific">Elaeis guineensis var. tenera</name>
    <name type="common">Oil palm</name>
    <dbReference type="NCBI Taxonomy" id="51953"/>
    <lineage>
        <taxon>Eukaryota</taxon>
        <taxon>Viridiplantae</taxon>
        <taxon>Streptophyta</taxon>
        <taxon>Embryophyta</taxon>
        <taxon>Tracheophyta</taxon>
        <taxon>Spermatophyta</taxon>
        <taxon>Magnoliopsida</taxon>
        <taxon>Liliopsida</taxon>
        <taxon>Arecaceae</taxon>
        <taxon>Arecoideae</taxon>
        <taxon>Cocoseae</taxon>
        <taxon>Elaeidinae</taxon>
        <taxon>Elaeis</taxon>
    </lineage>
</organism>
<dbReference type="InterPro" id="IPR011009">
    <property type="entry name" value="Kinase-like_dom_sf"/>
</dbReference>
<sequence>MAFPLLSPKKRTETKPEAPQRSRCSALPPTALALPASSPNSPLFLETNRSEKNNRTSDPLWGFRHPPEPPPSSSSSRPPPSLWHEFLNSTASAPEMARYLPVLLAVALGLVFSALAETDQDDVSALNVLFLSLNSPPQLTGWSSSGGDPCGEDWKGVKCSDLSVTEISLADLGLTGSLGYQLSSLTSITYFDMSKNNLRGNIPYQLPPKVEHLNLAENAFTGGIPYSISQMTDLKYLNLGKNQLNGQLNDIFGKLTRLSEMYLSFNQLSGNLPHSSQSLKSLKVLHLQNNQFSGSINVLANLPLEDLNVENNQFSGWIPKKLKNIDTLQIGGNSWSSGPAPPGMDKASNTDSHTGKKGGKQSVVNEAVIAGIVIAVLAVALILLALIKRRSSPSSHYIDDQSSQNKSLTPLVSHELGLKDSSLIDIKALQTPPSMGLKPPPVPHILFSDTEFVNKLSPKPSTKPVSVTAYSLVDLQAATGSFSTSCLLGQGTIGNVYKAKYADGKVLAVKKIDVINLSGGTSYDFLELVSGISKLHHPNIAELLGYCSEPQYHLLIYEFQMNGSLHDFLHLSDEYSKPLTWDTRVRIALGTACAVEYLHDLCSPSVIHKNIKAANILLDAELNPHLSDCGLAVFYQDTSENLGAGYNAPECTKPSAYTMKSDIYSFGVVMLELLTGRKPFDSSKPIMEQSLVRWAAPQLHDINALRQMVDPSLRGLYPPKSLSRFADVIALCIQSEPEFRPPMSEVVQSLDQCVQRTGIDKKSGRSTSCRSDDSESSYY</sequence>
<dbReference type="GO" id="GO:0016020">
    <property type="term" value="C:membrane"/>
    <property type="evidence" value="ECO:0007669"/>
    <property type="project" value="UniProtKB-SubCell"/>
</dbReference>
<dbReference type="PANTHER" id="PTHR48007:SF13">
    <property type="entry name" value="PROTEIN STRUBBELIG-RECEPTOR FAMILY 4"/>
    <property type="match status" value="1"/>
</dbReference>
<evidence type="ECO:0000313" key="13">
    <source>
        <dbReference type="RefSeq" id="XP_010928729.2"/>
    </source>
</evidence>
<evidence type="ECO:0000256" key="2">
    <source>
        <dbReference type="ARBA" id="ARBA00022614"/>
    </source>
</evidence>
<evidence type="ECO:0000259" key="11">
    <source>
        <dbReference type="PROSITE" id="PS50011"/>
    </source>
</evidence>
<dbReference type="InterPro" id="IPR046959">
    <property type="entry name" value="PRK1-6/SRF4-like"/>
</dbReference>